<reference evidence="1" key="1">
    <citation type="submission" date="2023-03" db="EMBL/GenBank/DDBJ databases">
        <title>Massive genome expansion in bonnet fungi (Mycena s.s.) driven by repeated elements and novel gene families across ecological guilds.</title>
        <authorList>
            <consortium name="Lawrence Berkeley National Laboratory"/>
            <person name="Harder C.B."/>
            <person name="Miyauchi S."/>
            <person name="Viragh M."/>
            <person name="Kuo A."/>
            <person name="Thoen E."/>
            <person name="Andreopoulos B."/>
            <person name="Lu D."/>
            <person name="Skrede I."/>
            <person name="Drula E."/>
            <person name="Henrissat B."/>
            <person name="Morin E."/>
            <person name="Kohler A."/>
            <person name="Barry K."/>
            <person name="LaButti K."/>
            <person name="Morin E."/>
            <person name="Salamov A."/>
            <person name="Lipzen A."/>
            <person name="Mereny Z."/>
            <person name="Hegedus B."/>
            <person name="Baldrian P."/>
            <person name="Stursova M."/>
            <person name="Weitz H."/>
            <person name="Taylor A."/>
            <person name="Grigoriev I.V."/>
            <person name="Nagy L.G."/>
            <person name="Martin F."/>
            <person name="Kauserud H."/>
        </authorList>
    </citation>
    <scope>NUCLEOTIDE SEQUENCE</scope>
    <source>
        <strain evidence="1">CBHHK182m</strain>
    </source>
</reference>
<evidence type="ECO:0008006" key="3">
    <source>
        <dbReference type="Google" id="ProtNLM"/>
    </source>
</evidence>
<dbReference type="Proteomes" id="UP001215598">
    <property type="component" value="Unassembled WGS sequence"/>
</dbReference>
<protein>
    <recommendedName>
        <fullName evidence="3">F-box domain-containing protein</fullName>
    </recommendedName>
</protein>
<evidence type="ECO:0000313" key="1">
    <source>
        <dbReference type="EMBL" id="KAJ7762545.1"/>
    </source>
</evidence>
<sequence length="393" mass="45174">MVSPLPAEICASIFAEVEGLDPSTLFALCRTCRLFLHQAQRILFRNVDLEGCSMRATKSWCLAVTRHPHLAQRVHALSLQLPETMKLQPADGTKIHRALTLCVNLKELKVTFEKSAKEKNSIHGWLIEECPFRLTKFNNLYFSFGWISRFWTAQSDLRVLSAPHCGPLELSDEQLPNLVAVKARDPQDLPAGRPLERVETFFSYYYTPLVQYSHTLTTLNLVRQWVDEEITILSTMSTIADLLPALVHFGITEVEKQVRDLIILPPYQSHLTKPNSQRPSLLSQAHKRPDMILQKFVRLETFVLLLRNCARYRNPQFPHFNQRSYHIDGHSIKDLGCIIMAECPTLRRTVLGYEDNTGKEITCTLRRGLDKDDIQCEMGTEFDFDAMSMFWNP</sequence>
<gene>
    <name evidence="1" type="ORF">B0H16DRAFT_1718994</name>
</gene>
<proteinExistence type="predicted"/>
<accession>A0AAD7JDK2</accession>
<dbReference type="EMBL" id="JARKIB010000032">
    <property type="protein sequence ID" value="KAJ7762545.1"/>
    <property type="molecule type" value="Genomic_DNA"/>
</dbReference>
<comment type="caution">
    <text evidence="1">The sequence shown here is derived from an EMBL/GenBank/DDBJ whole genome shotgun (WGS) entry which is preliminary data.</text>
</comment>
<evidence type="ECO:0000313" key="2">
    <source>
        <dbReference type="Proteomes" id="UP001215598"/>
    </source>
</evidence>
<dbReference type="AlphaFoldDB" id="A0AAD7JDK2"/>
<name>A0AAD7JDK2_9AGAR</name>
<keyword evidence="2" id="KW-1185">Reference proteome</keyword>
<organism evidence="1 2">
    <name type="scientific">Mycena metata</name>
    <dbReference type="NCBI Taxonomy" id="1033252"/>
    <lineage>
        <taxon>Eukaryota</taxon>
        <taxon>Fungi</taxon>
        <taxon>Dikarya</taxon>
        <taxon>Basidiomycota</taxon>
        <taxon>Agaricomycotina</taxon>
        <taxon>Agaricomycetes</taxon>
        <taxon>Agaricomycetidae</taxon>
        <taxon>Agaricales</taxon>
        <taxon>Marasmiineae</taxon>
        <taxon>Mycenaceae</taxon>
        <taxon>Mycena</taxon>
    </lineage>
</organism>